<dbReference type="GO" id="GO:0031461">
    <property type="term" value="C:cullin-RING ubiquitin ligase complex"/>
    <property type="evidence" value="ECO:0000318"/>
    <property type="project" value="GO_Central"/>
</dbReference>
<protein>
    <submittedName>
        <fullName evidence="1">Light-mediated development protein DET1</fullName>
    </submittedName>
</protein>
<dbReference type="GO" id="GO:0016567">
    <property type="term" value="P:protein ubiquitination"/>
    <property type="evidence" value="ECO:0000318"/>
    <property type="project" value="GO_Central"/>
</dbReference>
<evidence type="ECO:0000313" key="1">
    <source>
        <dbReference type="EMBL" id="KMZ57255.1"/>
    </source>
</evidence>
<dbReference type="OMA" id="ITPCLTI"/>
<dbReference type="GO" id="GO:0005634">
    <property type="term" value="C:nucleus"/>
    <property type="evidence" value="ECO:0000318"/>
    <property type="project" value="GO_Central"/>
</dbReference>
<name>A0A0K9NMQ3_ZOSMR</name>
<dbReference type="OrthoDB" id="18339at2759"/>
<dbReference type="STRING" id="29655.A0A0K9NMQ3"/>
<sequence>MFFSSGNLTARIFERQIRTPRPSTSVNRVRKFYENLVPNHTEYDIDCPDIYFRKFTDDGQYLITFSRNYQELIVYRPTGLSVSFKEDCHFHDVSTKVKRFDSYFNQLYCIPLASSNEVICKDFFLYMDDRQFGLFATSTMHVHEPTFIQGGVHGIPSIEKITFHLLRLEDGVILDEKVFHNDFIHVTSCIGVFIYDDLISILSILYQTIHIFQIRESGNLVEVRRIGSFCRDDDELFLNSHAQVIATDKNKPISSSFSVENNTEHPDDTERNTFFSGIKQRLLSFIFRGIWNEREDDLLRVPLLKKKFYFHFQDYANLVIWKVQFLDRRHLFIKFGSAEGAVSRSTEIHRAFFAVYNMETTEIISFHQNPSDELYLLFEKFCSNFHVASRNSLHANFVTSHSNNLHALELLKVIKSKSTYYSQFVKKILASLPFTCQSQSPSPYFDQSLFRYDEKLISSMERHRQALDYPIKFILRRQPNTHKFKIKPGPDSGSADARQKRIYSFLFHPFLPFAISIQHTFMQSTVVNVHFRR</sequence>
<dbReference type="GO" id="GO:0031625">
    <property type="term" value="F:ubiquitin protein ligase binding"/>
    <property type="evidence" value="ECO:0000318"/>
    <property type="project" value="GO_Central"/>
</dbReference>
<evidence type="ECO:0000313" key="2">
    <source>
        <dbReference type="Proteomes" id="UP000036987"/>
    </source>
</evidence>
<dbReference type="InterPro" id="IPR019138">
    <property type="entry name" value="De-etiolated_protein_1_Det1"/>
</dbReference>
<keyword evidence="2" id="KW-1185">Reference proteome</keyword>
<reference evidence="2" key="1">
    <citation type="journal article" date="2016" name="Nature">
        <title>The genome of the seagrass Zostera marina reveals angiosperm adaptation to the sea.</title>
        <authorList>
            <person name="Olsen J.L."/>
            <person name="Rouze P."/>
            <person name="Verhelst B."/>
            <person name="Lin Y.-C."/>
            <person name="Bayer T."/>
            <person name="Collen J."/>
            <person name="Dattolo E."/>
            <person name="De Paoli E."/>
            <person name="Dittami S."/>
            <person name="Maumus F."/>
            <person name="Michel G."/>
            <person name="Kersting A."/>
            <person name="Lauritano C."/>
            <person name="Lohaus R."/>
            <person name="Toepel M."/>
            <person name="Tonon T."/>
            <person name="Vanneste K."/>
            <person name="Amirebrahimi M."/>
            <person name="Brakel J."/>
            <person name="Bostroem C."/>
            <person name="Chovatia M."/>
            <person name="Grimwood J."/>
            <person name="Jenkins J.W."/>
            <person name="Jueterbock A."/>
            <person name="Mraz A."/>
            <person name="Stam W.T."/>
            <person name="Tice H."/>
            <person name="Bornberg-Bauer E."/>
            <person name="Green P.J."/>
            <person name="Pearson G.A."/>
            <person name="Procaccini G."/>
            <person name="Duarte C.M."/>
            <person name="Schmutz J."/>
            <person name="Reusch T.B.H."/>
            <person name="Van de Peer Y."/>
        </authorList>
    </citation>
    <scope>NUCLEOTIDE SEQUENCE [LARGE SCALE GENOMIC DNA]</scope>
    <source>
        <strain evidence="2">cv. Finnish</strain>
    </source>
</reference>
<dbReference type="Pfam" id="PF09737">
    <property type="entry name" value="Det1"/>
    <property type="match status" value="1"/>
</dbReference>
<comment type="caution">
    <text evidence="1">The sequence shown here is derived from an EMBL/GenBank/DDBJ whole genome shotgun (WGS) entry which is preliminary data.</text>
</comment>
<organism evidence="1 2">
    <name type="scientific">Zostera marina</name>
    <name type="common">Eelgrass</name>
    <dbReference type="NCBI Taxonomy" id="29655"/>
    <lineage>
        <taxon>Eukaryota</taxon>
        <taxon>Viridiplantae</taxon>
        <taxon>Streptophyta</taxon>
        <taxon>Embryophyta</taxon>
        <taxon>Tracheophyta</taxon>
        <taxon>Spermatophyta</taxon>
        <taxon>Magnoliopsida</taxon>
        <taxon>Liliopsida</taxon>
        <taxon>Zosteraceae</taxon>
        <taxon>Zostera</taxon>
    </lineage>
</organism>
<accession>A0A0K9NMQ3</accession>
<dbReference type="EMBL" id="LFYR01002101">
    <property type="protein sequence ID" value="KMZ57255.1"/>
    <property type="molecule type" value="Genomic_DNA"/>
</dbReference>
<dbReference type="AlphaFoldDB" id="A0A0K9NMQ3"/>
<dbReference type="GO" id="GO:0032436">
    <property type="term" value="P:positive regulation of proteasomal ubiquitin-dependent protein catabolic process"/>
    <property type="evidence" value="ECO:0000318"/>
    <property type="project" value="GO_Central"/>
</dbReference>
<gene>
    <name evidence="1" type="ORF">ZOSMA_88G00750</name>
</gene>
<dbReference type="Proteomes" id="UP000036987">
    <property type="component" value="Unassembled WGS sequence"/>
</dbReference>
<dbReference type="PANTHER" id="PTHR13374:SF3">
    <property type="entry name" value="DET1 HOMOLOG"/>
    <property type="match status" value="1"/>
</dbReference>
<dbReference type="PANTHER" id="PTHR13374">
    <property type="entry name" value="DET1 HOMOLOG DE-ETIOLATED-1 HOMOLOG"/>
    <property type="match status" value="1"/>
</dbReference>
<proteinExistence type="predicted"/>
<dbReference type="GO" id="GO:1990756">
    <property type="term" value="F:ubiquitin-like ligase-substrate adaptor activity"/>
    <property type="evidence" value="ECO:0000318"/>
    <property type="project" value="GO_Central"/>
</dbReference>